<sequence>MMTMLDEQSVKRLAYIRMLYEQGVSQARQPLPMGSSSLLSLHDAVEMFLVLTCDVRSVPVDKNTTFLDYFKKAKDLSGAAGMRRLNDARNGLKHAAGLPSADTVEQAVRDTFAFFDDNVPRVFDAPLWSVDTSYVIPQEEVRKWVSRASERFEADQGGAGLALLQLALLTTLRDPSWPYGSLLSKISRRETHLRKLSGTFRKIFDRSNFHVGEFSGQLDRLDDTVGALQDAMQWLVLGGSLHHYARFQALTPRNIFWGGDHEDEAAMERVLTSRDVVGRKPTREEFEFCRQFVVTTSLRKADIDAHVVPPSWRASDGG</sequence>
<evidence type="ECO:0000313" key="1">
    <source>
        <dbReference type="EMBL" id="KKZ72079.1"/>
    </source>
</evidence>
<reference evidence="1 2" key="1">
    <citation type="submission" date="2015-05" db="EMBL/GenBank/DDBJ databases">
        <title>Draft Genome assembly of Streptomyces showdoensis.</title>
        <authorList>
            <person name="Thapa K.K."/>
            <person name="Metsa-Ketela M."/>
        </authorList>
    </citation>
    <scope>NUCLEOTIDE SEQUENCE [LARGE SCALE GENOMIC DNA]</scope>
    <source>
        <strain evidence="1 2">ATCC 15227</strain>
    </source>
</reference>
<name>A0A2P2GMK3_STREW</name>
<protein>
    <submittedName>
        <fullName evidence="1">Uncharacterized protein</fullName>
    </submittedName>
</protein>
<accession>A0A2P2GMK3</accession>
<keyword evidence="2" id="KW-1185">Reference proteome</keyword>
<gene>
    <name evidence="1" type="ORF">VO63_20055</name>
</gene>
<dbReference type="Proteomes" id="UP000265325">
    <property type="component" value="Unassembled WGS sequence"/>
</dbReference>
<organism evidence="1 2">
    <name type="scientific">Streptomyces showdoensis</name>
    <dbReference type="NCBI Taxonomy" id="68268"/>
    <lineage>
        <taxon>Bacteria</taxon>
        <taxon>Bacillati</taxon>
        <taxon>Actinomycetota</taxon>
        <taxon>Actinomycetes</taxon>
        <taxon>Kitasatosporales</taxon>
        <taxon>Streptomycetaceae</taxon>
        <taxon>Streptomyces</taxon>
    </lineage>
</organism>
<evidence type="ECO:0000313" key="2">
    <source>
        <dbReference type="Proteomes" id="UP000265325"/>
    </source>
</evidence>
<dbReference type="AlphaFoldDB" id="A0A2P2GMK3"/>
<proteinExistence type="predicted"/>
<dbReference type="EMBL" id="LAQS01000030">
    <property type="protein sequence ID" value="KKZ72079.1"/>
    <property type="molecule type" value="Genomic_DNA"/>
</dbReference>
<comment type="caution">
    <text evidence="1">The sequence shown here is derived from an EMBL/GenBank/DDBJ whole genome shotgun (WGS) entry which is preliminary data.</text>
</comment>